<accession>A0A1E1MPN1</accession>
<dbReference type="Proteomes" id="UP000177625">
    <property type="component" value="Unassembled WGS sequence"/>
</dbReference>
<gene>
    <name evidence="1" type="ORF">RSE6_12093</name>
</gene>
<keyword evidence="2" id="KW-1185">Reference proteome</keyword>
<proteinExistence type="predicted"/>
<dbReference type="EMBL" id="FJVC01000470">
    <property type="protein sequence ID" value="CZT51011.1"/>
    <property type="molecule type" value="Genomic_DNA"/>
</dbReference>
<name>A0A1E1MPN1_RHYSE</name>
<evidence type="ECO:0000313" key="2">
    <source>
        <dbReference type="Proteomes" id="UP000177625"/>
    </source>
</evidence>
<dbReference type="AlphaFoldDB" id="A0A1E1MPN1"/>
<organism evidence="1 2">
    <name type="scientific">Rhynchosporium secalis</name>
    <name type="common">Barley scald fungus</name>
    <dbReference type="NCBI Taxonomy" id="38038"/>
    <lineage>
        <taxon>Eukaryota</taxon>
        <taxon>Fungi</taxon>
        <taxon>Dikarya</taxon>
        <taxon>Ascomycota</taxon>
        <taxon>Pezizomycotina</taxon>
        <taxon>Leotiomycetes</taxon>
        <taxon>Helotiales</taxon>
        <taxon>Ploettnerulaceae</taxon>
        <taxon>Rhynchosporium</taxon>
    </lineage>
</organism>
<evidence type="ECO:0000313" key="1">
    <source>
        <dbReference type="EMBL" id="CZT51011.1"/>
    </source>
</evidence>
<protein>
    <submittedName>
        <fullName evidence="1">Uncharacterized protein</fullName>
    </submittedName>
</protein>
<sequence>MPGSASSASAHLQNAIAAPNIYATVTLRYAGDSIGSSFDGCDSAVAGAGLVQVQVHSLPPTLDLLPDRLHTYLTPHASRLTPHSSTDFNTFKIPFSIPLPRICNSSFYLSTVPPF</sequence>
<reference evidence="2" key="1">
    <citation type="submission" date="2016-03" db="EMBL/GenBank/DDBJ databases">
        <authorList>
            <person name="Guldener U."/>
        </authorList>
    </citation>
    <scope>NUCLEOTIDE SEQUENCE [LARGE SCALE GENOMIC DNA]</scope>
</reference>